<gene>
    <name evidence="1" type="ORF">EZS28_027163</name>
</gene>
<name>A0A5J4V3I5_9EUKA</name>
<reference evidence="1 2" key="1">
    <citation type="submission" date="2019-03" db="EMBL/GenBank/DDBJ databases">
        <title>Single cell metagenomics reveals metabolic interactions within the superorganism composed of flagellate Streblomastix strix and complex community of Bacteroidetes bacteria on its surface.</title>
        <authorList>
            <person name="Treitli S.C."/>
            <person name="Kolisko M."/>
            <person name="Husnik F."/>
            <person name="Keeling P."/>
            <person name="Hampl V."/>
        </authorList>
    </citation>
    <scope>NUCLEOTIDE SEQUENCE [LARGE SCALE GENOMIC DNA]</scope>
    <source>
        <strain evidence="1">ST1C</strain>
    </source>
</reference>
<organism evidence="1 2">
    <name type="scientific">Streblomastix strix</name>
    <dbReference type="NCBI Taxonomy" id="222440"/>
    <lineage>
        <taxon>Eukaryota</taxon>
        <taxon>Metamonada</taxon>
        <taxon>Preaxostyla</taxon>
        <taxon>Oxymonadida</taxon>
        <taxon>Streblomastigidae</taxon>
        <taxon>Streblomastix</taxon>
    </lineage>
</organism>
<sequence length="105" mass="11627">MIKILTFAHALASFSFGFPERKEIIDCKFVPEHDACIGECKINIGKSIEQCSCVIGDKRSICNIVIVDCADITSDTSIDECPCSLIGDELVNDPREDCKHYGKKQ</sequence>
<accession>A0A5J4V3I5</accession>
<protein>
    <submittedName>
        <fullName evidence="1">Uncharacterized protein</fullName>
    </submittedName>
</protein>
<dbReference type="Proteomes" id="UP000324800">
    <property type="component" value="Unassembled WGS sequence"/>
</dbReference>
<dbReference type="EMBL" id="SNRW01009919">
    <property type="protein sequence ID" value="KAA6377308.1"/>
    <property type="molecule type" value="Genomic_DNA"/>
</dbReference>
<evidence type="ECO:0000313" key="1">
    <source>
        <dbReference type="EMBL" id="KAA6377308.1"/>
    </source>
</evidence>
<dbReference type="AlphaFoldDB" id="A0A5J4V3I5"/>
<comment type="caution">
    <text evidence="1">The sequence shown here is derived from an EMBL/GenBank/DDBJ whole genome shotgun (WGS) entry which is preliminary data.</text>
</comment>
<proteinExistence type="predicted"/>
<evidence type="ECO:0000313" key="2">
    <source>
        <dbReference type="Proteomes" id="UP000324800"/>
    </source>
</evidence>